<gene>
    <name evidence="9" type="ORF">CGI_10025280</name>
</gene>
<dbReference type="PANTHER" id="PTHR22834">
    <property type="entry name" value="NUCLEAR FUSION PROTEIN FUS2"/>
    <property type="match status" value="1"/>
</dbReference>
<evidence type="ECO:0000256" key="5">
    <source>
        <dbReference type="ARBA" id="ARBA00022658"/>
    </source>
</evidence>
<feature type="compositionally biased region" description="Polar residues" evidence="8">
    <location>
        <begin position="2341"/>
        <end position="2362"/>
    </location>
</feature>
<sequence>MAAMVKCEFLSKCVVALVMGVENLSGQYVRAVYSFDTSHPREISLSKGDIVKVVSVIDDNWYCGEFRGRKGNFPSSYVETLSLPAVEEGQKLYGAIENFPAQQDGDLEFRKGAVILGTQQIDANWWQGQIGSHEGIFPVTHVIELEIPPTLKERSRSVRSTEPLFALALCDSAAQLDEELGFKTGDIITVTEILDADWYYGELGGKKGMFLSSCVELIQDTSHDSSSLPAQSNAKPSSKIQKSFSLDQSYYSSVSDPQPKEVSSDQSDSHYVPSDQLQSPDQSANFTSENTKSLDSCVSPYAMTLYPFEGQSDNELSFDTNEIVYLIQHIDDQWTEGEIDGRIGLFPTCFVSIIVDCPYAFNESDLVNSTEANALEEHCQQSDKEEEKKHEDLDINENRNSSTVNVTSDLKEKLDNSSAVSGEHGATREEEESVYALVLYSFTAESDQDLSVTEGDTVQIIEHVNAEWVRARDENTGKSGLVPSAFLDIISGSPIQLKVEGDRNSEYEVSLNDSEQTYQPQGHGTSVDKMEVKINDSSKNGSDQQVKPGVSASANVIESKKVAHETTNHSLQTDNKKGAYPPHSFNFTLEQRSVLPVKPQLSPKPMIMPKPSLSPKPLLPDKMKLQPVKEVSDNEATMLKSSSAQVLHHNESNNTLQKCYSNSELSSPATLKTENRRATFSFGDVDASKSLNDLISGELSKAKSDGRPNDTEQKRASVPAQPIRPVLQRGQISSQSFDNSSDVNKATDSKRHSVNFPLHNQTAQQYTTNDDFIGNFSTGNSIFFVDPVPSGKSHPPMRKPPPIPQRSFEQTSEFDRKPSLRKAPPPRPMGPRLALAPPTEPLVPVRVTESKHTDQVPRVRPSRPAPTRPAPTSPAVTRPVPTRPAPSRPQGPPAKVVPPEELITLDDEVKVESHSLVVADRRKKIKDLEMDIENFEKSRFELEKSLEEDDNEETKEDIQFYKENISGLNIELSALKKDLIERCPEEGDMEAQKEAERKRKEEEKIQREEERKKNEEMKEKRREKRGRHPEVDVGVLMGNIEDVADMSQRLLTALEGAVQGKGFEEQVIGVCFVILAEDMKTAFAPYCRNHDQVITLLEKYEESESVMVYINRMLDRLRQKIVVFDLGALLIKPVQRILKYPLLLNELFKSTEDDHPDKKEILNAINTMTEVASAINEYKRRKDLVFKYKKVSDESFGDKLAKLSIHTIKKKGSRFKGRISTNLGLSLIKDESFDREENKFRQLEKMVKVFVRNTQSFMDQLQESVTCHECMVADLADFYDDKQSNAEMQKYQEAQELLDRKHLPLFQETVRDMVTSPLNTLLALFEAPGKVIQKRFDKLLDYDSMQRKVTDGRMPEKALQSVKNDYEGLNAQLLDELPKLYSLSLQLLQGCIAAFVQAQREYVNQRSLQLSDTLDLPSLLSSTDNLIDVFNIRHVAVVDKMSWLSFIPKGFNPKVDALKQPDKKGKRPSLAEETSSSQSQSQKVYLQQKFTPDKLYKVTQSYLATDLMDLSLNAGDLVGVVQDKDPMGNKDRWFVDNGAAKGFIPNRLLQKSQIPDTPAHEEINQIYPNISVPTSPISPTVIGMRQNVPFIGSLGSQGSPPGDQGQSRSSVDGGQSSGPRSPQAATLVSRQSFSKELDDFLDEDMTPDLSSTEDNVQHECEEFYYAEYPFQSRAGNEVSLFERQVVTVFVKHDQEGNNEWWYVDADGVKGNMFKNLLLKNYIATVCEMQASLAIVDSKLYPVDLFKKNVTGSEVVVEEHGLSLKEAYKMVDHRLLERALHRTCNLHSGDWNMNVVRKCLYYLSHSAITFEELYNIRVAYQAFEQFDMKGLLIDQDILLSSIKMCGRSIAPMKLMHRLKHMKVHFEDKTRIQLSEYLELILWCGSYKDYTPEDGTAPQGKENELYKLADFEQLLSHYDARLAKKLNDEYLKEEWDFGQENLGSKKMFKDPPIICAEERMEMARKQRKLYKHLKKEIVTSQKMVYRVKAGFVRDRPLTAPDLSMYQSSQRAEERPEMTTKSAYDRINHRINSGRSRSGHQREDSSPLCDTSDRPLYIKPPDKTVMPIVSEEEIQETQLKKDNLVFDIETVEKRHRLQMEQTLNYYKPGFTEKMALREEEDSGAVLEDKPSSPRRKTTSEETINHLAYPEPQPSQCHSKVCDARYRGWLEVQTKKGEHFVLTSPTFENSYQGRLHKKLHLRAKSQAKKVTSEFAYRYTKSSELKKRRQITSSRPNTAPAVMQNPMFLEEEDDDDEDDEKDFQYTDSLTTIDAGYESCEDKSKPSSKTSLTPSQAWSCEEDSVISKSSGDSYPSPEARYDEVNETSKSSEDCDIVLLKPCDSKGQKSPTKTIQEFQGKSGNTSQESAKILMVPKKEKISVDSAPVPQMQHSKPKVVAVGGIGKISLLESISELQQWEDVGEEQKNEDSARPESLPNPVLHEDPVLKIIDIGEEKTLEDNLHLLSRRLSADAGTNKKKCSNASIEMPALTIEEKIEREKQARIRKQKRLQSSSLVKMGVAVFSPPRDRKPSIKSTSIVHSTSRPSVSHHPHNNKTHPDPHQPTGSQSTSEHSNIQTASTSRTQDTFPTEEKTPRSHSGVKKTLDKNKNTKNSSLQQSCKLSIRNNVTSTTDFEKENIKVQGHQTNSQQNSRKGLNDNSKLNCDDRKGSIRGSKHGRGKYDRLLKRMEGCISDVFATKLAAARPIVK</sequence>
<keyword evidence="6" id="KW-0965">Cell junction</keyword>
<feature type="region of interest" description="Disordered" evidence="8">
    <location>
        <begin position="600"/>
        <end position="619"/>
    </location>
</feature>
<proteinExistence type="predicted"/>
<feature type="region of interest" description="Disordered" evidence="8">
    <location>
        <begin position="380"/>
        <end position="428"/>
    </location>
</feature>
<dbReference type="Pfam" id="PF00018">
    <property type="entry name" value="SH3_1"/>
    <property type="match status" value="2"/>
</dbReference>
<protein>
    <recommendedName>
        <fullName evidence="3">Dynamin-binding protein</fullName>
    </recommendedName>
    <alternativeName>
        <fullName evidence="7">Scaffold protein Tuba</fullName>
    </alternativeName>
</protein>
<dbReference type="GO" id="GO:0035556">
    <property type="term" value="P:intracellular signal transduction"/>
    <property type="evidence" value="ECO:0007669"/>
    <property type="project" value="InterPro"/>
</dbReference>
<evidence type="ECO:0000256" key="4">
    <source>
        <dbReference type="ARBA" id="ARBA00022443"/>
    </source>
</evidence>
<feature type="region of interest" description="Disordered" evidence="8">
    <location>
        <begin position="2271"/>
        <end position="2362"/>
    </location>
</feature>
<feature type="compositionally biased region" description="Pro residues" evidence="8">
    <location>
        <begin position="606"/>
        <end position="618"/>
    </location>
</feature>
<dbReference type="SMART" id="SM00721">
    <property type="entry name" value="BAR"/>
    <property type="match status" value="1"/>
</dbReference>
<feature type="compositionally biased region" description="Basic and acidic residues" evidence="8">
    <location>
        <begin position="2417"/>
        <end position="2426"/>
    </location>
</feature>
<feature type="compositionally biased region" description="Polar residues" evidence="8">
    <location>
        <begin position="2610"/>
        <end position="2625"/>
    </location>
</feature>
<feature type="compositionally biased region" description="Pro residues" evidence="8">
    <location>
        <begin position="863"/>
        <end position="872"/>
    </location>
</feature>
<feature type="region of interest" description="Disordered" evidence="8">
    <location>
        <begin position="2115"/>
        <end position="2153"/>
    </location>
</feature>
<dbReference type="PROSITE" id="PS50002">
    <property type="entry name" value="SH3"/>
    <property type="match status" value="5"/>
</dbReference>
<accession>K1QYQ5</accession>
<dbReference type="InterPro" id="IPR001331">
    <property type="entry name" value="GDS_CDC24_CS"/>
</dbReference>
<feature type="compositionally biased region" description="Basic and acidic residues" evidence="8">
    <location>
        <begin position="985"/>
        <end position="1020"/>
    </location>
</feature>
<reference evidence="9" key="1">
    <citation type="journal article" date="2012" name="Nature">
        <title>The oyster genome reveals stress adaptation and complexity of shell formation.</title>
        <authorList>
            <person name="Zhang G."/>
            <person name="Fang X."/>
            <person name="Guo X."/>
            <person name="Li L."/>
            <person name="Luo R."/>
            <person name="Xu F."/>
            <person name="Yang P."/>
            <person name="Zhang L."/>
            <person name="Wang X."/>
            <person name="Qi H."/>
            <person name="Xiong Z."/>
            <person name="Que H."/>
            <person name="Xie Y."/>
            <person name="Holland P.W."/>
            <person name="Paps J."/>
            <person name="Zhu Y."/>
            <person name="Wu F."/>
            <person name="Chen Y."/>
            <person name="Wang J."/>
            <person name="Peng C."/>
            <person name="Meng J."/>
            <person name="Yang L."/>
            <person name="Liu J."/>
            <person name="Wen B."/>
            <person name="Zhang N."/>
            <person name="Huang Z."/>
            <person name="Zhu Q."/>
            <person name="Feng Y."/>
            <person name="Mount A."/>
            <person name="Hedgecock D."/>
            <person name="Xu Z."/>
            <person name="Liu Y."/>
            <person name="Domazet-Loso T."/>
            <person name="Du Y."/>
            <person name="Sun X."/>
            <person name="Zhang S."/>
            <person name="Liu B."/>
            <person name="Cheng P."/>
            <person name="Jiang X."/>
            <person name="Li J."/>
            <person name="Fan D."/>
            <person name="Wang W."/>
            <person name="Fu W."/>
            <person name="Wang T."/>
            <person name="Wang B."/>
            <person name="Zhang J."/>
            <person name="Peng Z."/>
            <person name="Li Y."/>
            <person name="Li N."/>
            <person name="Wang J."/>
            <person name="Chen M."/>
            <person name="He Y."/>
            <person name="Tan F."/>
            <person name="Song X."/>
            <person name="Zheng Q."/>
            <person name="Huang R."/>
            <person name="Yang H."/>
            <person name="Du X."/>
            <person name="Chen L."/>
            <person name="Yang M."/>
            <person name="Gaffney P.M."/>
            <person name="Wang S."/>
            <person name="Luo L."/>
            <person name="She Z."/>
            <person name="Ming Y."/>
            <person name="Huang W."/>
            <person name="Zhang S."/>
            <person name="Huang B."/>
            <person name="Zhang Y."/>
            <person name="Qu T."/>
            <person name="Ni P."/>
            <person name="Miao G."/>
            <person name="Wang J."/>
            <person name="Wang Q."/>
            <person name="Steinberg C.E."/>
            <person name="Wang H."/>
            <person name="Li N."/>
            <person name="Qian L."/>
            <person name="Zhang G."/>
            <person name="Li Y."/>
            <person name="Yang H."/>
            <person name="Liu X."/>
            <person name="Wang J."/>
            <person name="Yin Y."/>
            <person name="Wang J."/>
        </authorList>
    </citation>
    <scope>NUCLEOTIDE SEQUENCE [LARGE SCALE GENOMIC DNA]</scope>
    <source>
        <strain evidence="9">05x7-T-G4-1.051#20</strain>
    </source>
</reference>
<feature type="compositionally biased region" description="Basic and acidic residues" evidence="8">
    <location>
        <begin position="380"/>
        <end position="397"/>
    </location>
</feature>
<feature type="region of interest" description="Disordered" evidence="8">
    <location>
        <begin position="2027"/>
        <end position="2058"/>
    </location>
</feature>
<feature type="region of interest" description="Disordered" evidence="8">
    <location>
        <begin position="1590"/>
        <end position="1628"/>
    </location>
</feature>
<dbReference type="InterPro" id="IPR035899">
    <property type="entry name" value="DBL_dom_sf"/>
</dbReference>
<feature type="compositionally biased region" description="Polar residues" evidence="8">
    <location>
        <begin position="2557"/>
        <end position="2581"/>
    </location>
</feature>
<evidence type="ECO:0000313" key="9">
    <source>
        <dbReference type="EMBL" id="EKC42112.1"/>
    </source>
</evidence>
<feature type="compositionally biased region" description="Basic and acidic residues" evidence="8">
    <location>
        <begin position="700"/>
        <end position="715"/>
    </location>
</feature>
<dbReference type="Gene3D" id="1.20.900.10">
    <property type="entry name" value="Dbl homology (DH) domain"/>
    <property type="match status" value="1"/>
</dbReference>
<dbReference type="PROSITE" id="PS00741">
    <property type="entry name" value="DH_1"/>
    <property type="match status" value="1"/>
</dbReference>
<keyword evidence="4" id="KW-0728">SH3 domain</keyword>
<evidence type="ECO:0000256" key="8">
    <source>
        <dbReference type="SAM" id="MobiDB-lite"/>
    </source>
</evidence>
<dbReference type="SMART" id="SM00326">
    <property type="entry name" value="SH3"/>
    <property type="match status" value="7"/>
</dbReference>
<evidence type="ECO:0000256" key="6">
    <source>
        <dbReference type="ARBA" id="ARBA00022949"/>
    </source>
</evidence>
<dbReference type="CDD" id="cd00160">
    <property type="entry name" value="RhoGEF"/>
    <property type="match status" value="1"/>
</dbReference>
<feature type="compositionally biased region" description="Polar residues" evidence="8">
    <location>
        <begin position="2636"/>
        <end position="2655"/>
    </location>
</feature>
<dbReference type="Pfam" id="PF00621">
    <property type="entry name" value="RhoGEF"/>
    <property type="match status" value="1"/>
</dbReference>
<evidence type="ECO:0000256" key="1">
    <source>
        <dbReference type="ARBA" id="ARBA00004282"/>
    </source>
</evidence>
<feature type="region of interest" description="Disordered" evidence="8">
    <location>
        <begin position="985"/>
        <end position="1027"/>
    </location>
</feature>
<feature type="compositionally biased region" description="Pro residues" evidence="8">
    <location>
        <begin position="881"/>
        <end position="896"/>
    </location>
</feature>
<dbReference type="GO" id="GO:0070161">
    <property type="term" value="C:anchoring junction"/>
    <property type="evidence" value="ECO:0007669"/>
    <property type="project" value="UniProtKB-SubCell"/>
</dbReference>
<dbReference type="InterPro" id="IPR051492">
    <property type="entry name" value="Dynamin-Rho_GEF"/>
</dbReference>
<dbReference type="PRINTS" id="PR00499">
    <property type="entry name" value="P67PHOX"/>
</dbReference>
<feature type="region of interest" description="Disordered" evidence="8">
    <location>
        <begin position="2515"/>
        <end position="2670"/>
    </location>
</feature>
<dbReference type="Pfam" id="PF14604">
    <property type="entry name" value="SH3_9"/>
    <property type="match status" value="1"/>
</dbReference>
<feature type="compositionally biased region" description="Polar residues" evidence="8">
    <location>
        <begin position="275"/>
        <end position="291"/>
    </location>
</feature>
<feature type="compositionally biased region" description="Basic and acidic residues" evidence="8">
    <location>
        <begin position="2123"/>
        <end position="2140"/>
    </location>
</feature>
<dbReference type="GO" id="GO:0005085">
    <property type="term" value="F:guanyl-nucleotide exchange factor activity"/>
    <property type="evidence" value="ECO:0007669"/>
    <property type="project" value="UniProtKB-KW"/>
</dbReference>
<evidence type="ECO:0000256" key="2">
    <source>
        <dbReference type="ARBA" id="ARBA00004348"/>
    </source>
</evidence>
<dbReference type="Gene3D" id="2.30.30.40">
    <property type="entry name" value="SH3 Domains"/>
    <property type="match status" value="7"/>
</dbReference>
<dbReference type="EMBL" id="JH816850">
    <property type="protein sequence ID" value="EKC42112.1"/>
    <property type="molecule type" value="Genomic_DNA"/>
</dbReference>
<dbReference type="PROSITE" id="PS51021">
    <property type="entry name" value="BAR"/>
    <property type="match status" value="1"/>
</dbReference>
<feature type="region of interest" description="Disordered" evidence="8">
    <location>
        <begin position="2413"/>
        <end position="2434"/>
    </location>
</feature>
<name>K1QYQ5_MAGGI</name>
<dbReference type="Gene3D" id="1.20.1270.60">
    <property type="entry name" value="Arfaptin homology (AH) domain/BAR domain"/>
    <property type="match status" value="1"/>
</dbReference>
<feature type="compositionally biased region" description="Polar residues" evidence="8">
    <location>
        <begin position="2527"/>
        <end position="2540"/>
    </location>
</feature>
<feature type="region of interest" description="Disordered" evidence="8">
    <location>
        <begin position="787"/>
        <end position="898"/>
    </location>
</feature>
<dbReference type="SUPFAM" id="SSF103657">
    <property type="entry name" value="BAR/IMD domain-like"/>
    <property type="match status" value="1"/>
</dbReference>
<dbReference type="InParanoid" id="K1QYQ5"/>
<dbReference type="Pfam" id="PF07653">
    <property type="entry name" value="SH3_2"/>
    <property type="match status" value="2"/>
</dbReference>
<feature type="compositionally biased region" description="Polar residues" evidence="8">
    <location>
        <begin position="730"/>
        <end position="744"/>
    </location>
</feature>
<feature type="compositionally biased region" description="Polar residues" evidence="8">
    <location>
        <begin position="398"/>
        <end position="408"/>
    </location>
</feature>
<evidence type="ECO:0000256" key="3">
    <source>
        <dbReference type="ARBA" id="ARBA00018186"/>
    </source>
</evidence>
<feature type="region of interest" description="Disordered" evidence="8">
    <location>
        <begin position="1457"/>
        <end position="1483"/>
    </location>
</feature>
<feature type="region of interest" description="Disordered" evidence="8">
    <location>
        <begin position="2221"/>
        <end position="2241"/>
    </location>
</feature>
<dbReference type="InterPro" id="IPR000219">
    <property type="entry name" value="DH_dom"/>
</dbReference>
<dbReference type="SUPFAM" id="SSF48065">
    <property type="entry name" value="DBL homology domain (DH-domain)"/>
    <property type="match status" value="1"/>
</dbReference>
<dbReference type="GO" id="GO:0005795">
    <property type="term" value="C:Golgi stack"/>
    <property type="evidence" value="ECO:0007669"/>
    <property type="project" value="UniProtKB-SubCell"/>
</dbReference>
<dbReference type="InterPro" id="IPR036028">
    <property type="entry name" value="SH3-like_dom_sf"/>
</dbReference>
<dbReference type="PROSITE" id="PS50010">
    <property type="entry name" value="DH_2"/>
    <property type="match status" value="1"/>
</dbReference>
<dbReference type="InterPro" id="IPR004148">
    <property type="entry name" value="BAR_dom"/>
</dbReference>
<evidence type="ECO:0000256" key="7">
    <source>
        <dbReference type="ARBA" id="ARBA00032587"/>
    </source>
</evidence>
<keyword evidence="5" id="KW-0344">Guanine-nucleotide releasing factor</keyword>
<dbReference type="InterPro" id="IPR001452">
    <property type="entry name" value="SH3_domain"/>
</dbReference>
<dbReference type="HOGENOM" id="CLU_227328_0_0_1"/>
<feature type="region of interest" description="Disordered" evidence="8">
    <location>
        <begin position="250"/>
        <end position="291"/>
    </location>
</feature>
<dbReference type="PANTHER" id="PTHR22834:SF20">
    <property type="entry name" value="SH3 DOMAIN-CONTAINING PROTEIN"/>
    <property type="match status" value="1"/>
</dbReference>
<organism evidence="9">
    <name type="scientific">Magallana gigas</name>
    <name type="common">Pacific oyster</name>
    <name type="synonym">Crassostrea gigas</name>
    <dbReference type="NCBI Taxonomy" id="29159"/>
    <lineage>
        <taxon>Eukaryota</taxon>
        <taxon>Metazoa</taxon>
        <taxon>Spiralia</taxon>
        <taxon>Lophotrochozoa</taxon>
        <taxon>Mollusca</taxon>
        <taxon>Bivalvia</taxon>
        <taxon>Autobranchia</taxon>
        <taxon>Pteriomorphia</taxon>
        <taxon>Ostreida</taxon>
        <taxon>Ostreoidea</taxon>
        <taxon>Ostreidae</taxon>
        <taxon>Magallana</taxon>
    </lineage>
</organism>
<dbReference type="InterPro" id="IPR027267">
    <property type="entry name" value="AH/BAR_dom_sf"/>
</dbReference>
<feature type="compositionally biased region" description="Polar residues" evidence="8">
    <location>
        <begin position="1612"/>
        <end position="1628"/>
    </location>
</feature>
<feature type="compositionally biased region" description="Basic and acidic residues" evidence="8">
    <location>
        <begin position="848"/>
        <end position="857"/>
    </location>
</feature>
<dbReference type="Pfam" id="PF03114">
    <property type="entry name" value="BAR"/>
    <property type="match status" value="1"/>
</dbReference>
<feature type="region of interest" description="Disordered" evidence="8">
    <location>
        <begin position="699"/>
        <end position="749"/>
    </location>
</feature>
<feature type="compositionally biased region" description="Low complexity" evidence="8">
    <location>
        <begin position="1592"/>
        <end position="1610"/>
    </location>
</feature>
<dbReference type="SMART" id="SM00325">
    <property type="entry name" value="RhoGEF"/>
    <property type="match status" value="1"/>
</dbReference>
<dbReference type="SUPFAM" id="SSF50044">
    <property type="entry name" value="SH3-domain"/>
    <property type="match status" value="7"/>
</dbReference>
<comment type="subcellular location">
    <subcellularLocation>
        <location evidence="1">Cell junction</location>
    </subcellularLocation>
    <subcellularLocation>
        <location evidence="2">Golgi apparatus</location>
        <location evidence="2">Golgi stack</location>
    </subcellularLocation>
</comment>